<dbReference type="PANTHER" id="PTHR23501">
    <property type="entry name" value="MAJOR FACILITATOR SUPERFAMILY"/>
    <property type="match status" value="1"/>
</dbReference>
<reference evidence="9" key="2">
    <citation type="submission" date="2020-04" db="EMBL/GenBank/DDBJ databases">
        <authorList>
            <consortium name="NCBI Genome Project"/>
        </authorList>
    </citation>
    <scope>NUCLEOTIDE SEQUENCE</scope>
    <source>
        <strain evidence="9">CBS 342.82</strain>
    </source>
</reference>
<feature type="transmembrane region" description="Helical" evidence="6">
    <location>
        <begin position="59"/>
        <end position="84"/>
    </location>
</feature>
<feature type="transmembrane region" description="Helical" evidence="6">
    <location>
        <begin position="183"/>
        <end position="203"/>
    </location>
</feature>
<feature type="transmembrane region" description="Helical" evidence="6">
    <location>
        <begin position="525"/>
        <end position="546"/>
    </location>
</feature>
<dbReference type="Proteomes" id="UP000504637">
    <property type="component" value="Unplaced"/>
</dbReference>
<feature type="transmembrane region" description="Helical" evidence="6">
    <location>
        <begin position="449"/>
        <end position="470"/>
    </location>
</feature>
<sequence length="561" mass="59147">MSSKESSTSVPAELYLATDEKTIAAASDLQRSNLETNSGENAIADTAPIEYPNAFKLTLLLVATALSVFIVSLDTTIVSTAIPRITEEFHSLEDEAWYGSGFFMTMAAFQSCFGKAYKYFHIKPVFFISVFIFEVGSLICAVAPNSPTLIVGRAIAGVGGAGTASGCYLIIGTSAPPHRVPALLGIVGACFAVAAVVGPLLGGVFTEHVSWRWCFYINLPIGGLTLLVILLFFSPPSHVQPVKASRKEKLLQMDPFGIILILGALISLSLTLQWGGASKSWQSGDVIATLIVSFVLFVAFGVWEYRAGEWASVNARILRESRTISLLMGFQFLINGCIFIALYFLPLYYQGVQGLNPGQSGVKTIPLLGLAAGGAIIAGLIYMFTGEWQAPTIAGAMLVAVGSGLLYTLNSMSSDSQAIGYQCIVGVGLGFTVQVAITVGQVVAKAEDLSVVSAMALFFQLVGGAIWISVAQSVFVNRLAGFLSVQFNVDRATIVAAGATGGRQGLSGSLLETVVEGYVLGLKDVWVLCVALAGAATAIALLHGVVDRRKLPRGTLLAMPA</sequence>
<dbReference type="FunFam" id="1.20.1720.10:FF:000012">
    <property type="entry name" value="MFS toxin efflux pump (AflT)"/>
    <property type="match status" value="1"/>
</dbReference>
<dbReference type="InterPro" id="IPR020846">
    <property type="entry name" value="MFS_dom"/>
</dbReference>
<evidence type="ECO:0000256" key="4">
    <source>
        <dbReference type="ARBA" id="ARBA00022989"/>
    </source>
</evidence>
<dbReference type="Pfam" id="PF07690">
    <property type="entry name" value="MFS_1"/>
    <property type="match status" value="1"/>
</dbReference>
<evidence type="ECO:0000256" key="2">
    <source>
        <dbReference type="ARBA" id="ARBA00022448"/>
    </source>
</evidence>
<comment type="subcellular location">
    <subcellularLocation>
        <location evidence="1">Membrane</location>
        <topology evidence="1">Multi-pass membrane protein</topology>
    </subcellularLocation>
</comment>
<dbReference type="InterPro" id="IPR036259">
    <property type="entry name" value="MFS_trans_sf"/>
</dbReference>
<dbReference type="SUPFAM" id="SSF103473">
    <property type="entry name" value="MFS general substrate transporter"/>
    <property type="match status" value="1"/>
</dbReference>
<reference evidence="9" key="1">
    <citation type="submission" date="2020-01" db="EMBL/GenBank/DDBJ databases">
        <authorList>
            <consortium name="DOE Joint Genome Institute"/>
            <person name="Haridas S."/>
            <person name="Albert R."/>
            <person name="Binder M."/>
            <person name="Bloem J."/>
            <person name="Labutti K."/>
            <person name="Salamov A."/>
            <person name="Andreopoulos B."/>
            <person name="Baker S.E."/>
            <person name="Barry K."/>
            <person name="Bills G."/>
            <person name="Bluhm B.H."/>
            <person name="Cannon C."/>
            <person name="Castanera R."/>
            <person name="Culley D.E."/>
            <person name="Daum C."/>
            <person name="Ezra D."/>
            <person name="Gonzalez J.B."/>
            <person name="Henrissat B."/>
            <person name="Kuo A."/>
            <person name="Liang C."/>
            <person name="Lipzen A."/>
            <person name="Lutzoni F."/>
            <person name="Magnuson J."/>
            <person name="Mondo S."/>
            <person name="Nolan M."/>
            <person name="Ohm R."/>
            <person name="Pangilinan J."/>
            <person name="Park H.-J."/>
            <person name="Ramirez L."/>
            <person name="Alfaro M."/>
            <person name="Sun H."/>
            <person name="Tritt A."/>
            <person name="Yoshinaga Y."/>
            <person name="Zwiers L.-H."/>
            <person name="Turgeon B.G."/>
            <person name="Goodwin S.B."/>
            <person name="Spatafora J.W."/>
            <person name="Crous P.W."/>
            <person name="Grigoriev I.V."/>
        </authorList>
    </citation>
    <scope>NUCLEOTIDE SEQUENCE</scope>
    <source>
        <strain evidence="9">CBS 342.82</strain>
    </source>
</reference>
<proteinExistence type="predicted"/>
<reference evidence="9" key="3">
    <citation type="submission" date="2025-08" db="UniProtKB">
        <authorList>
            <consortium name="RefSeq"/>
        </authorList>
    </citation>
    <scope>IDENTIFICATION</scope>
    <source>
        <strain evidence="9">CBS 342.82</strain>
    </source>
</reference>
<feature type="transmembrane region" description="Helical" evidence="6">
    <location>
        <begin position="215"/>
        <end position="234"/>
    </location>
</feature>
<dbReference type="InterPro" id="IPR011701">
    <property type="entry name" value="MFS"/>
</dbReference>
<feature type="transmembrane region" description="Helical" evidence="6">
    <location>
        <begin position="392"/>
        <end position="412"/>
    </location>
</feature>
<keyword evidence="5 6" id="KW-0472">Membrane</keyword>
<feature type="transmembrane region" description="Helical" evidence="6">
    <location>
        <begin position="286"/>
        <end position="303"/>
    </location>
</feature>
<keyword evidence="3 6" id="KW-0812">Transmembrane</keyword>
<feature type="transmembrane region" description="Helical" evidence="6">
    <location>
        <begin position="125"/>
        <end position="144"/>
    </location>
</feature>
<keyword evidence="8" id="KW-1185">Reference proteome</keyword>
<organism evidence="9">
    <name type="scientific">Dissoconium aciculare CBS 342.82</name>
    <dbReference type="NCBI Taxonomy" id="1314786"/>
    <lineage>
        <taxon>Eukaryota</taxon>
        <taxon>Fungi</taxon>
        <taxon>Dikarya</taxon>
        <taxon>Ascomycota</taxon>
        <taxon>Pezizomycotina</taxon>
        <taxon>Dothideomycetes</taxon>
        <taxon>Dothideomycetidae</taxon>
        <taxon>Mycosphaerellales</taxon>
        <taxon>Dissoconiaceae</taxon>
        <taxon>Dissoconium</taxon>
    </lineage>
</organism>
<evidence type="ECO:0000256" key="5">
    <source>
        <dbReference type="ARBA" id="ARBA00023136"/>
    </source>
</evidence>
<dbReference type="PROSITE" id="PS50850">
    <property type="entry name" value="MFS"/>
    <property type="match status" value="1"/>
</dbReference>
<evidence type="ECO:0000256" key="6">
    <source>
        <dbReference type="SAM" id="Phobius"/>
    </source>
</evidence>
<keyword evidence="2" id="KW-0813">Transport</keyword>
<evidence type="ECO:0000256" key="1">
    <source>
        <dbReference type="ARBA" id="ARBA00004141"/>
    </source>
</evidence>
<feature type="transmembrane region" description="Helical" evidence="6">
    <location>
        <begin position="96"/>
        <end position="113"/>
    </location>
</feature>
<feature type="domain" description="Major facilitator superfamily (MFS) profile" evidence="7">
    <location>
        <begin position="60"/>
        <end position="550"/>
    </location>
</feature>
<feature type="transmembrane region" description="Helical" evidence="6">
    <location>
        <begin position="150"/>
        <end position="171"/>
    </location>
</feature>
<dbReference type="GeneID" id="54362976"/>
<dbReference type="AlphaFoldDB" id="A0A6J3M0U0"/>
<feature type="transmembrane region" description="Helical" evidence="6">
    <location>
        <begin position="365"/>
        <end position="385"/>
    </location>
</feature>
<dbReference type="GO" id="GO:0022857">
    <property type="term" value="F:transmembrane transporter activity"/>
    <property type="evidence" value="ECO:0007669"/>
    <property type="project" value="InterPro"/>
</dbReference>
<feature type="transmembrane region" description="Helical" evidence="6">
    <location>
        <begin position="418"/>
        <end position="437"/>
    </location>
</feature>
<dbReference type="Gene3D" id="1.20.1250.20">
    <property type="entry name" value="MFS general substrate transporter like domains"/>
    <property type="match status" value="1"/>
</dbReference>
<feature type="transmembrane region" description="Helical" evidence="6">
    <location>
        <begin position="255"/>
        <end position="274"/>
    </location>
</feature>
<keyword evidence="4 6" id="KW-1133">Transmembrane helix</keyword>
<dbReference type="RefSeq" id="XP_033458691.1">
    <property type="nucleotide sequence ID" value="XM_033605176.1"/>
</dbReference>
<evidence type="ECO:0000313" key="9">
    <source>
        <dbReference type="RefSeq" id="XP_033458691.1"/>
    </source>
</evidence>
<accession>A0A6J3M0U0</accession>
<dbReference type="CDD" id="cd17502">
    <property type="entry name" value="MFS_Azr1_MDR_like"/>
    <property type="match status" value="1"/>
</dbReference>
<dbReference type="GO" id="GO:0005886">
    <property type="term" value="C:plasma membrane"/>
    <property type="evidence" value="ECO:0007669"/>
    <property type="project" value="TreeGrafter"/>
</dbReference>
<dbReference type="PANTHER" id="PTHR23501:SF177">
    <property type="entry name" value="MAJOR FACILITATOR SUPERFAMILY (MFS) PROFILE DOMAIN-CONTAINING PROTEIN-RELATED"/>
    <property type="match status" value="1"/>
</dbReference>
<dbReference type="OrthoDB" id="10021397at2759"/>
<gene>
    <name evidence="9" type="ORF">K489DRAFT_381643</name>
</gene>
<name>A0A6J3M0U0_9PEZI</name>
<feature type="transmembrane region" description="Helical" evidence="6">
    <location>
        <begin position="324"/>
        <end position="345"/>
    </location>
</feature>
<evidence type="ECO:0000256" key="3">
    <source>
        <dbReference type="ARBA" id="ARBA00022692"/>
    </source>
</evidence>
<evidence type="ECO:0000313" key="8">
    <source>
        <dbReference type="Proteomes" id="UP000504637"/>
    </source>
</evidence>
<evidence type="ECO:0000259" key="7">
    <source>
        <dbReference type="PROSITE" id="PS50850"/>
    </source>
</evidence>
<protein>
    <submittedName>
        <fullName evidence="9">MFS general substrate transporter</fullName>
    </submittedName>
</protein>